<accession>A0AAP0QUY5</accession>
<organism evidence="1 2">
    <name type="scientific">Citrus x changshan-huyou</name>
    <dbReference type="NCBI Taxonomy" id="2935761"/>
    <lineage>
        <taxon>Eukaryota</taxon>
        <taxon>Viridiplantae</taxon>
        <taxon>Streptophyta</taxon>
        <taxon>Embryophyta</taxon>
        <taxon>Tracheophyta</taxon>
        <taxon>Spermatophyta</taxon>
        <taxon>Magnoliopsida</taxon>
        <taxon>eudicotyledons</taxon>
        <taxon>Gunneridae</taxon>
        <taxon>Pentapetalae</taxon>
        <taxon>rosids</taxon>
        <taxon>malvids</taxon>
        <taxon>Sapindales</taxon>
        <taxon>Rutaceae</taxon>
        <taxon>Aurantioideae</taxon>
        <taxon>Citrus</taxon>
    </lineage>
</organism>
<keyword evidence="2" id="KW-1185">Reference proteome</keyword>
<comment type="caution">
    <text evidence="1">The sequence shown here is derived from an EMBL/GenBank/DDBJ whole genome shotgun (WGS) entry which is preliminary data.</text>
</comment>
<sequence>MVPEDGDEDDETTEILLKFRDQIRNLLFKKTNGSNEPEPGNLIWLLFIGMLCTLGSPMTSASTDRWWSFGVVGHFGSMDMEVSEEY</sequence>
<dbReference type="Proteomes" id="UP001428341">
    <property type="component" value="Unassembled WGS sequence"/>
</dbReference>
<proteinExistence type="predicted"/>
<dbReference type="EMBL" id="JBCGBO010000003">
    <property type="protein sequence ID" value="KAK9215489.1"/>
    <property type="molecule type" value="Genomic_DNA"/>
</dbReference>
<gene>
    <name evidence="1" type="ORF">WN944_007494</name>
</gene>
<reference evidence="1 2" key="1">
    <citation type="submission" date="2024-05" db="EMBL/GenBank/DDBJ databases">
        <title>Haplotype-resolved chromosome-level genome assembly of Huyou (Citrus changshanensis).</title>
        <authorList>
            <person name="Miao C."/>
            <person name="Chen W."/>
            <person name="Wu Y."/>
            <person name="Wang L."/>
            <person name="Zhao S."/>
            <person name="Grierson D."/>
            <person name="Xu C."/>
            <person name="Chen K."/>
        </authorList>
    </citation>
    <scope>NUCLEOTIDE SEQUENCE [LARGE SCALE GENOMIC DNA]</scope>
    <source>
        <strain evidence="1">01-14</strain>
        <tissue evidence="1">Leaf</tissue>
    </source>
</reference>
<name>A0AAP0QUY5_9ROSI</name>
<evidence type="ECO:0000313" key="1">
    <source>
        <dbReference type="EMBL" id="KAK9215489.1"/>
    </source>
</evidence>
<evidence type="ECO:0000313" key="2">
    <source>
        <dbReference type="Proteomes" id="UP001428341"/>
    </source>
</evidence>
<protein>
    <submittedName>
        <fullName evidence="1">Uncharacterized protein</fullName>
    </submittedName>
</protein>
<dbReference type="AlphaFoldDB" id="A0AAP0QUY5"/>